<reference evidence="1" key="1">
    <citation type="submission" date="2020-08" db="EMBL/GenBank/DDBJ databases">
        <title>Genome sequencing and assembly of the red palm weevil Rhynchophorus ferrugineus.</title>
        <authorList>
            <person name="Dias G.B."/>
            <person name="Bergman C.M."/>
            <person name="Manee M."/>
        </authorList>
    </citation>
    <scope>NUCLEOTIDE SEQUENCE</scope>
    <source>
        <strain evidence="1">AA-2017</strain>
        <tissue evidence="1">Whole larva</tissue>
    </source>
</reference>
<protein>
    <submittedName>
        <fullName evidence="1">Uncharacterized protein</fullName>
    </submittedName>
</protein>
<dbReference type="OrthoDB" id="5962029at2759"/>
<dbReference type="EMBL" id="JAACXV010000140">
    <property type="protein sequence ID" value="KAF7283078.1"/>
    <property type="molecule type" value="Genomic_DNA"/>
</dbReference>
<comment type="caution">
    <text evidence="1">The sequence shown here is derived from an EMBL/GenBank/DDBJ whole genome shotgun (WGS) entry which is preliminary data.</text>
</comment>
<evidence type="ECO:0000313" key="1">
    <source>
        <dbReference type="EMBL" id="KAF7283078.1"/>
    </source>
</evidence>
<accession>A0A834MGW8</accession>
<organism evidence="1 2">
    <name type="scientific">Rhynchophorus ferrugineus</name>
    <name type="common">Red palm weevil</name>
    <name type="synonym">Curculio ferrugineus</name>
    <dbReference type="NCBI Taxonomy" id="354439"/>
    <lineage>
        <taxon>Eukaryota</taxon>
        <taxon>Metazoa</taxon>
        <taxon>Ecdysozoa</taxon>
        <taxon>Arthropoda</taxon>
        <taxon>Hexapoda</taxon>
        <taxon>Insecta</taxon>
        <taxon>Pterygota</taxon>
        <taxon>Neoptera</taxon>
        <taxon>Endopterygota</taxon>
        <taxon>Coleoptera</taxon>
        <taxon>Polyphaga</taxon>
        <taxon>Cucujiformia</taxon>
        <taxon>Curculionidae</taxon>
        <taxon>Dryophthorinae</taxon>
        <taxon>Rhynchophorus</taxon>
    </lineage>
</organism>
<dbReference type="Proteomes" id="UP000625711">
    <property type="component" value="Unassembled WGS sequence"/>
</dbReference>
<evidence type="ECO:0000313" key="2">
    <source>
        <dbReference type="Proteomes" id="UP000625711"/>
    </source>
</evidence>
<proteinExistence type="predicted"/>
<name>A0A834MGW8_RHYFE</name>
<gene>
    <name evidence="1" type="ORF">GWI33_001484</name>
</gene>
<sequence length="93" mass="10971">MQQYAKSIALPLYVYKKSIIEQYFGTDEVKIEAWKGKPVHGWHPSESYHDNVNNVASNYYMITGRMFPEWESHLLAMHDQVVPTRSKLFKVYC</sequence>
<dbReference type="AlphaFoldDB" id="A0A834MGW8"/>
<keyword evidence="2" id="KW-1185">Reference proteome</keyword>